<comment type="caution">
    <text evidence="1">The sequence shown here is derived from an EMBL/GenBank/DDBJ whole genome shotgun (WGS) entry which is preliminary data.</text>
</comment>
<proteinExistence type="predicted"/>
<evidence type="ECO:0000313" key="1">
    <source>
        <dbReference type="EMBL" id="OGM59132.1"/>
    </source>
</evidence>
<dbReference type="Proteomes" id="UP000176404">
    <property type="component" value="Unassembled WGS sequence"/>
</dbReference>
<name>A0A1F8B529_9BACT</name>
<dbReference type="EMBL" id="MGHD01000024">
    <property type="protein sequence ID" value="OGM59132.1"/>
    <property type="molecule type" value="Genomic_DNA"/>
</dbReference>
<accession>A0A1F8B529</accession>
<protein>
    <submittedName>
        <fullName evidence="1">Uncharacterized protein</fullName>
    </submittedName>
</protein>
<reference evidence="1 2" key="1">
    <citation type="journal article" date="2016" name="Nat. Commun.">
        <title>Thousands of microbial genomes shed light on interconnected biogeochemical processes in an aquifer system.</title>
        <authorList>
            <person name="Anantharaman K."/>
            <person name="Brown C.T."/>
            <person name="Hug L.A."/>
            <person name="Sharon I."/>
            <person name="Castelle C.J."/>
            <person name="Probst A.J."/>
            <person name="Thomas B.C."/>
            <person name="Singh A."/>
            <person name="Wilkins M.J."/>
            <person name="Karaoz U."/>
            <person name="Brodie E.L."/>
            <person name="Williams K.H."/>
            <person name="Hubbard S.S."/>
            <person name="Banfield J.F."/>
        </authorList>
    </citation>
    <scope>NUCLEOTIDE SEQUENCE [LARGE SCALE GENOMIC DNA]</scope>
</reference>
<dbReference type="STRING" id="1802517.A2892_04105"/>
<organism evidence="1 2">
    <name type="scientific">Candidatus Woesebacteria bacterium RIFCSPLOWO2_01_FULL_39_10b</name>
    <dbReference type="NCBI Taxonomy" id="1802517"/>
    <lineage>
        <taxon>Bacteria</taxon>
        <taxon>Candidatus Woeseibacteriota</taxon>
    </lineage>
</organism>
<dbReference type="AlphaFoldDB" id="A0A1F8B529"/>
<sequence>MLIPSAVKRFLVLFVLEKHSLLNFLKHYYFNRQADKKIRLIFGADYRKSNYISVSYSSHSDIKLSLATKIFFPNESIDQVIIDNFINQLSSRQEIHDFIYQVVRIMKKGSTLTIKLPDSNSLITQLARNKTIPAKPINYPLKYIFNTRLDIFNYHVFDHCQSRYFFNRENLHQLLSFFNLEKKSVTLDANLNLIAVYQKPKQYQPVDLANKLPSQKSVTEDIPVYLFNCDPLYSLNALADYPKSKLNHQNFASVIGSYYFLNLIPIIRPKHILLFDVNPYQVRYTKVLFQLIKSSSSFNAFLSAFFSRTYHKNPISFLQQSYDPSILNKNRQKVDDKEIFDATIGKLARARFSLLGDEIPALSIKNNSMCESLALLNKEIFKPGPQINVIYTHQGIAKNYNLIKKSLPKINILQIGLDDRRIFDFLKSDGLIYTSNIGEDDWLYGTFSDKNSHDIDLLANTMDLSSSFRQQWTASIVGFRSFIRKIKTHFMLMDSSGNLFSSTELLQQRSDSHLWLYQTLVPLVIGKAIEVIHKPQGTWGFKEHFKTINIGTYLGSRRFISYQTSVFHILLGNGVSVAKFQSALKQATTHARRLIILEHDSTSPNFNSHIPQLLSLDQILILIRQLKEFEKAAISVTWSGASEKIDHQLHHQQPNSHRNLIITIDI</sequence>
<evidence type="ECO:0000313" key="2">
    <source>
        <dbReference type="Proteomes" id="UP000176404"/>
    </source>
</evidence>
<gene>
    <name evidence="1" type="ORF">A2892_04105</name>
</gene>